<dbReference type="RefSeq" id="WP_379954323.1">
    <property type="nucleotide sequence ID" value="NZ_JAUYVI010000002.1"/>
</dbReference>
<dbReference type="InterPro" id="IPR006128">
    <property type="entry name" value="Lipoprotein_PsaA-like"/>
</dbReference>
<evidence type="ECO:0000313" key="9">
    <source>
        <dbReference type="Proteomes" id="UP001230156"/>
    </source>
</evidence>
<dbReference type="PANTHER" id="PTHR42953">
    <property type="entry name" value="HIGH-AFFINITY ZINC UPTAKE SYSTEM PROTEIN ZNUA-RELATED"/>
    <property type="match status" value="1"/>
</dbReference>
<feature type="signal peptide" evidence="7">
    <location>
        <begin position="1"/>
        <end position="25"/>
    </location>
</feature>
<proteinExistence type="inferred from homology"/>
<sequence>MAKRVLSRAMVSAAFLLALAGPAVAAEKPKVVATFTIIGDLVEAVGGDAVSVTTLVGPDGDAHVFEPRPSDVAAVAQADLIVANGLGMEPWLGRLTEAADFKGKTVIASAAVTPLPFKEEADGSGTMPDDPHAFQDLSNGRLYVKTIAAALEAVAPNQADAIAARAAKLDGEMAALDQEIKAKLGALPAANRRILTSHDAFHYFGKAYGLDILSIQGISTETEPSAADLGAIARQARNGQVKAIFLENMSNPTLAQTISSESGLPVGGELVADALTKEGGLAPHYLDMFKYNLAELLKVLK</sequence>
<dbReference type="EMBL" id="JAUYVI010000002">
    <property type="protein sequence ID" value="MDQ7246907.1"/>
    <property type="molecule type" value="Genomic_DNA"/>
</dbReference>
<dbReference type="PRINTS" id="PR00691">
    <property type="entry name" value="ADHESINB"/>
</dbReference>
<evidence type="ECO:0000256" key="5">
    <source>
        <dbReference type="ARBA" id="ARBA00022729"/>
    </source>
</evidence>
<keyword evidence="5 7" id="KW-0732">Signal</keyword>
<name>A0ABU0YGQ8_9PROT</name>
<dbReference type="InterPro" id="IPR050492">
    <property type="entry name" value="Bact_metal-bind_prot9"/>
</dbReference>
<dbReference type="InterPro" id="IPR006127">
    <property type="entry name" value="ZnuA-like"/>
</dbReference>
<evidence type="ECO:0000256" key="6">
    <source>
        <dbReference type="RuleBase" id="RU003512"/>
    </source>
</evidence>
<comment type="similarity">
    <text evidence="2 6">Belongs to the bacterial solute-binding protein 9 family.</text>
</comment>
<comment type="caution">
    <text evidence="8">The sequence shown here is derived from an EMBL/GenBank/DDBJ whole genome shotgun (WGS) entry which is preliminary data.</text>
</comment>
<evidence type="ECO:0000256" key="2">
    <source>
        <dbReference type="ARBA" id="ARBA00011028"/>
    </source>
</evidence>
<dbReference type="PRINTS" id="PR00690">
    <property type="entry name" value="ADHESNFAMILY"/>
</dbReference>
<keyword evidence="3 6" id="KW-0813">Transport</keyword>
<organism evidence="8 9">
    <name type="scientific">Dongia sedimenti</name>
    <dbReference type="NCBI Taxonomy" id="3064282"/>
    <lineage>
        <taxon>Bacteria</taxon>
        <taxon>Pseudomonadati</taxon>
        <taxon>Pseudomonadota</taxon>
        <taxon>Alphaproteobacteria</taxon>
        <taxon>Rhodospirillales</taxon>
        <taxon>Dongiaceae</taxon>
        <taxon>Dongia</taxon>
    </lineage>
</organism>
<accession>A0ABU0YGQ8</accession>
<dbReference type="InterPro" id="IPR006129">
    <property type="entry name" value="AdhesinB"/>
</dbReference>
<dbReference type="PANTHER" id="PTHR42953:SF1">
    <property type="entry name" value="METAL-BINDING PROTEIN HI_0362-RELATED"/>
    <property type="match status" value="1"/>
</dbReference>
<evidence type="ECO:0000256" key="4">
    <source>
        <dbReference type="ARBA" id="ARBA00022723"/>
    </source>
</evidence>
<dbReference type="Gene3D" id="3.40.50.1980">
    <property type="entry name" value="Nitrogenase molybdenum iron protein domain"/>
    <property type="match status" value="2"/>
</dbReference>
<evidence type="ECO:0000313" key="8">
    <source>
        <dbReference type="EMBL" id="MDQ7246907.1"/>
    </source>
</evidence>
<dbReference type="SUPFAM" id="SSF53807">
    <property type="entry name" value="Helical backbone' metal receptor"/>
    <property type="match status" value="1"/>
</dbReference>
<keyword evidence="4" id="KW-0479">Metal-binding</keyword>
<dbReference type="Proteomes" id="UP001230156">
    <property type="component" value="Unassembled WGS sequence"/>
</dbReference>
<gene>
    <name evidence="8" type="ORF">Q8A70_04495</name>
</gene>
<keyword evidence="9" id="KW-1185">Reference proteome</keyword>
<evidence type="ECO:0000256" key="7">
    <source>
        <dbReference type="SAM" id="SignalP"/>
    </source>
</evidence>
<feature type="chain" id="PRO_5047100338" evidence="7">
    <location>
        <begin position="26"/>
        <end position="301"/>
    </location>
</feature>
<reference evidence="9" key="1">
    <citation type="submission" date="2023-08" db="EMBL/GenBank/DDBJ databases">
        <title>Rhodospirillaceae gen. nov., a novel taxon isolated from the Yangtze River Yuezi River estuary sludge.</title>
        <authorList>
            <person name="Ruan L."/>
        </authorList>
    </citation>
    <scope>NUCLEOTIDE SEQUENCE [LARGE SCALE GENOMIC DNA]</scope>
    <source>
        <strain evidence="9">R-7</strain>
    </source>
</reference>
<dbReference type="Pfam" id="PF01297">
    <property type="entry name" value="ZnuA"/>
    <property type="match status" value="1"/>
</dbReference>
<evidence type="ECO:0000256" key="1">
    <source>
        <dbReference type="ARBA" id="ARBA00004196"/>
    </source>
</evidence>
<evidence type="ECO:0000256" key="3">
    <source>
        <dbReference type="ARBA" id="ARBA00022448"/>
    </source>
</evidence>
<protein>
    <submittedName>
        <fullName evidence="8">Zinc ABC transporter substrate-binding protein</fullName>
    </submittedName>
</protein>
<comment type="subcellular location">
    <subcellularLocation>
        <location evidence="1">Cell envelope</location>
    </subcellularLocation>
</comment>